<accession>A0A2B4RRI3</accession>
<dbReference type="SUPFAM" id="SSF51197">
    <property type="entry name" value="Clavaminate synthase-like"/>
    <property type="match status" value="1"/>
</dbReference>
<sequence length="383" mass="44072">MMPACTSAQPELFTNPPEKWSSAQKKGQLSDEQVQQYFSEGFLLVPEFFERSELEPIITAICELVDNLAEKLHSAGKIKDKYKNATFYDRLTLIEKEFSGAAVLLHKNGIMPKAFQDLWTNQRLLNVIEQFIGPEIAGHPVWNLRTKTPKNSQVTVPWHQDSAYLTSAACEVLQPTAWIPLLDTNRTNGCMQVARGGHRKGILATHTCCAGGTWYVDLAEEEMRKTLDVDFEKDIVLCEVPFGGVLFINNLVPHRSLENFSDKIRWSLDLRWQRPDKPNGFYGLKENILLRTSKDPNYTVDWTEFASCDRTELQRGHQEVKMKLEKEEIKLKPEEDPDFDTTIIGPWMGQWEIVHHNRHTVKYKDPGDDEESWSNYRGTWTKA</sequence>
<gene>
    <name evidence="3" type="primary">phyhd1</name>
    <name evidence="3" type="ORF">AWC38_SpisGene16448</name>
</gene>
<dbReference type="Pfam" id="PF05721">
    <property type="entry name" value="PhyH"/>
    <property type="match status" value="1"/>
</dbReference>
<dbReference type="InterPro" id="IPR008775">
    <property type="entry name" value="Phytyl_CoA_dOase-like"/>
</dbReference>
<dbReference type="PANTHER" id="PTHR20883:SF14">
    <property type="entry name" value="PHYTANOYL-COA DIOXYGENASE"/>
    <property type="match status" value="1"/>
</dbReference>
<dbReference type="PANTHER" id="PTHR20883">
    <property type="entry name" value="PHYTANOYL-COA DIOXYGENASE DOMAIN CONTAINING 1"/>
    <property type="match status" value="1"/>
</dbReference>
<dbReference type="OrthoDB" id="445007at2759"/>
<reference evidence="4" key="1">
    <citation type="journal article" date="2017" name="bioRxiv">
        <title>Comparative analysis of the genomes of Stylophora pistillata and Acropora digitifera provides evidence for extensive differences between species of corals.</title>
        <authorList>
            <person name="Voolstra C.R."/>
            <person name="Li Y."/>
            <person name="Liew Y.J."/>
            <person name="Baumgarten S."/>
            <person name="Zoccola D."/>
            <person name="Flot J.-F."/>
            <person name="Tambutte S."/>
            <person name="Allemand D."/>
            <person name="Aranda M."/>
        </authorList>
    </citation>
    <scope>NUCLEOTIDE SEQUENCE [LARGE SCALE GENOMIC DNA]</scope>
</reference>
<dbReference type="STRING" id="50429.A0A2B4RRI3"/>
<evidence type="ECO:0000313" key="3">
    <source>
        <dbReference type="EMBL" id="PFX19160.1"/>
    </source>
</evidence>
<evidence type="ECO:0000256" key="1">
    <source>
        <dbReference type="ARBA" id="ARBA00001962"/>
    </source>
</evidence>
<comment type="cofactor">
    <cofactor evidence="1">
        <name>Fe cation</name>
        <dbReference type="ChEBI" id="CHEBI:24875"/>
    </cofactor>
</comment>
<organism evidence="3 4">
    <name type="scientific">Stylophora pistillata</name>
    <name type="common">Smooth cauliflower coral</name>
    <dbReference type="NCBI Taxonomy" id="50429"/>
    <lineage>
        <taxon>Eukaryota</taxon>
        <taxon>Metazoa</taxon>
        <taxon>Cnidaria</taxon>
        <taxon>Anthozoa</taxon>
        <taxon>Hexacorallia</taxon>
        <taxon>Scleractinia</taxon>
        <taxon>Astrocoeniina</taxon>
        <taxon>Pocilloporidae</taxon>
        <taxon>Stylophora</taxon>
    </lineage>
</organism>
<keyword evidence="4" id="KW-1185">Reference proteome</keyword>
<proteinExistence type="predicted"/>
<dbReference type="GO" id="GO:0051213">
    <property type="term" value="F:dioxygenase activity"/>
    <property type="evidence" value="ECO:0007669"/>
    <property type="project" value="UniProtKB-KW"/>
</dbReference>
<feature type="region of interest" description="Disordered" evidence="2">
    <location>
        <begin position="1"/>
        <end position="26"/>
    </location>
</feature>
<comment type="caution">
    <text evidence="3">The sequence shown here is derived from an EMBL/GenBank/DDBJ whole genome shotgun (WGS) entry which is preliminary data.</text>
</comment>
<dbReference type="Proteomes" id="UP000225706">
    <property type="component" value="Unassembled WGS sequence"/>
</dbReference>
<evidence type="ECO:0000256" key="2">
    <source>
        <dbReference type="SAM" id="MobiDB-lite"/>
    </source>
</evidence>
<evidence type="ECO:0000313" key="4">
    <source>
        <dbReference type="Proteomes" id="UP000225706"/>
    </source>
</evidence>
<keyword evidence="3" id="KW-0223">Dioxygenase</keyword>
<dbReference type="EMBL" id="LSMT01000374">
    <property type="protein sequence ID" value="PFX19160.1"/>
    <property type="molecule type" value="Genomic_DNA"/>
</dbReference>
<keyword evidence="3" id="KW-0560">Oxidoreductase</keyword>
<protein>
    <submittedName>
        <fullName evidence="3">Phytanoyl-CoA dioxygenase domain-containing protein 1-like</fullName>
    </submittedName>
</protein>
<name>A0A2B4RRI3_STYPI</name>
<dbReference type="Gene3D" id="2.60.120.620">
    <property type="entry name" value="q2cbj1_9rhob like domain"/>
    <property type="match status" value="1"/>
</dbReference>
<dbReference type="AlphaFoldDB" id="A0A2B4RRI3"/>